<sequence length="222" mass="25925">MSQKIPLLYSFRRCPYAMRARLGLQSSQQLCELREIVLRDKPSEMLQASPKGTVPVLILSNGDVLEESLDIMLWALKQNDPESWLAPEIGTLDEMLDLINRCETEFKGHLDRYKYAPRFEEGTDPITHRSLAENFLRELDKLLTKNTFLFGERRSLADMAIAPFIRQFANVDRAWFDETDYPHLKLWLYEFLDSTRFKSILKKYPVWATGDPITYFPEKPVA</sequence>
<dbReference type="InterPro" id="IPR036282">
    <property type="entry name" value="Glutathione-S-Trfase_C_sf"/>
</dbReference>
<evidence type="ECO:0000259" key="2">
    <source>
        <dbReference type="PROSITE" id="PS50405"/>
    </source>
</evidence>
<dbReference type="InterPro" id="IPR050983">
    <property type="entry name" value="GST_Omega/HSP26"/>
</dbReference>
<comment type="caution">
    <text evidence="3">The sequence shown here is derived from an EMBL/GenBank/DDBJ whole genome shotgun (WGS) entry which is preliminary data.</text>
</comment>
<dbReference type="SUPFAM" id="SSF47616">
    <property type="entry name" value="GST C-terminal domain-like"/>
    <property type="match status" value="1"/>
</dbReference>
<dbReference type="SUPFAM" id="SSF52833">
    <property type="entry name" value="Thioredoxin-like"/>
    <property type="match status" value="1"/>
</dbReference>
<accession>A0A0M2R1R8</accession>
<evidence type="ECO:0000313" key="3">
    <source>
        <dbReference type="EMBL" id="KKJ75591.1"/>
    </source>
</evidence>
<evidence type="ECO:0000313" key="4">
    <source>
        <dbReference type="Proteomes" id="UP000034491"/>
    </source>
</evidence>
<dbReference type="PROSITE" id="PS50404">
    <property type="entry name" value="GST_NTER"/>
    <property type="match status" value="1"/>
</dbReference>
<dbReference type="CDD" id="cd03196">
    <property type="entry name" value="GST_C_5"/>
    <property type="match status" value="1"/>
</dbReference>
<feature type="domain" description="GST C-terminal" evidence="2">
    <location>
        <begin position="85"/>
        <end position="221"/>
    </location>
</feature>
<reference evidence="3 4" key="1">
    <citation type="submission" date="2015-03" db="EMBL/GenBank/DDBJ databases">
        <title>Genome sequence of Kiloniella sp. P1-1, isolated from the gut microflora of Pacific white shrimp, Penaeus vannamei.</title>
        <authorList>
            <person name="Shao Z."/>
            <person name="Wang L."/>
            <person name="Li X."/>
        </authorList>
    </citation>
    <scope>NUCLEOTIDE SEQUENCE [LARGE SCALE GENOMIC DNA]</scope>
    <source>
        <strain evidence="3 4">P1-1</strain>
    </source>
</reference>
<name>A0A0M2R1R8_9PROT</name>
<dbReference type="OrthoDB" id="9813092at2"/>
<dbReference type="AlphaFoldDB" id="A0A0M2R1R8"/>
<dbReference type="GO" id="GO:0005737">
    <property type="term" value="C:cytoplasm"/>
    <property type="evidence" value="ECO:0007669"/>
    <property type="project" value="TreeGrafter"/>
</dbReference>
<dbReference type="PROSITE" id="PS50405">
    <property type="entry name" value="GST_CTER"/>
    <property type="match status" value="1"/>
</dbReference>
<evidence type="ECO:0000259" key="1">
    <source>
        <dbReference type="PROSITE" id="PS50404"/>
    </source>
</evidence>
<dbReference type="CDD" id="cd03060">
    <property type="entry name" value="GST_N_Omega_like"/>
    <property type="match status" value="1"/>
</dbReference>
<dbReference type="Pfam" id="PF13417">
    <property type="entry name" value="GST_N_3"/>
    <property type="match status" value="1"/>
</dbReference>
<dbReference type="RefSeq" id="WP_046509606.1">
    <property type="nucleotide sequence ID" value="NZ_LANI01000029.1"/>
</dbReference>
<proteinExistence type="predicted"/>
<dbReference type="Pfam" id="PF13410">
    <property type="entry name" value="GST_C_2"/>
    <property type="match status" value="1"/>
</dbReference>
<keyword evidence="3" id="KW-0808">Transferase</keyword>
<dbReference type="STRING" id="1549748.WH95_17295"/>
<keyword evidence="4" id="KW-1185">Reference proteome</keyword>
<dbReference type="InterPro" id="IPR036249">
    <property type="entry name" value="Thioredoxin-like_sf"/>
</dbReference>
<protein>
    <submittedName>
        <fullName evidence="3">Glutathione S-transferase</fullName>
    </submittedName>
</protein>
<dbReference type="PATRIC" id="fig|1549748.8.peg.2232"/>
<organism evidence="3 4">
    <name type="scientific">Kiloniella litopenaei</name>
    <dbReference type="NCBI Taxonomy" id="1549748"/>
    <lineage>
        <taxon>Bacteria</taxon>
        <taxon>Pseudomonadati</taxon>
        <taxon>Pseudomonadota</taxon>
        <taxon>Alphaproteobacteria</taxon>
        <taxon>Rhodospirillales</taxon>
        <taxon>Kiloniellaceae</taxon>
        <taxon>Kiloniella</taxon>
    </lineage>
</organism>
<dbReference type="InterPro" id="IPR004045">
    <property type="entry name" value="Glutathione_S-Trfase_N"/>
</dbReference>
<dbReference type="InterPro" id="IPR040079">
    <property type="entry name" value="Glutathione_S-Trfase"/>
</dbReference>
<dbReference type="Proteomes" id="UP000034491">
    <property type="component" value="Unassembled WGS sequence"/>
</dbReference>
<feature type="domain" description="GST N-terminal" evidence="1">
    <location>
        <begin position="4"/>
        <end position="83"/>
    </location>
</feature>
<dbReference type="PANTHER" id="PTHR43968:SF6">
    <property type="entry name" value="GLUTATHIONE S-TRANSFERASE OMEGA"/>
    <property type="match status" value="1"/>
</dbReference>
<dbReference type="PANTHER" id="PTHR43968">
    <property type="match status" value="1"/>
</dbReference>
<gene>
    <name evidence="3" type="ORF">WH95_17295</name>
</gene>
<dbReference type="SFLD" id="SFLDS00019">
    <property type="entry name" value="Glutathione_Transferase_(cytos"/>
    <property type="match status" value="1"/>
</dbReference>
<dbReference type="Gene3D" id="1.20.1050.10">
    <property type="match status" value="1"/>
</dbReference>
<dbReference type="InterPro" id="IPR010987">
    <property type="entry name" value="Glutathione-S-Trfase_C-like"/>
</dbReference>
<dbReference type="GO" id="GO:0016740">
    <property type="term" value="F:transferase activity"/>
    <property type="evidence" value="ECO:0007669"/>
    <property type="project" value="UniProtKB-KW"/>
</dbReference>
<dbReference type="Gene3D" id="3.40.30.10">
    <property type="entry name" value="Glutaredoxin"/>
    <property type="match status" value="1"/>
</dbReference>
<dbReference type="EMBL" id="LANI01000029">
    <property type="protein sequence ID" value="KKJ75591.1"/>
    <property type="molecule type" value="Genomic_DNA"/>
</dbReference>